<dbReference type="AlphaFoldDB" id="A0AAN6YL60"/>
<keyword evidence="1" id="KW-0479">Metal-binding</keyword>
<protein>
    <recommendedName>
        <fullName evidence="2">RING-type domain-containing protein</fullName>
    </recommendedName>
</protein>
<gene>
    <name evidence="3" type="ORF">QBC38DRAFT_213529</name>
</gene>
<sequence length="200" mass="22690">MVHCTGPGYKNPLPPTTASQAYILFLPPQQLLIFLSLPSLTMPPTRNGLSRPRTAPYTRRPSKFKEVLDLTDDTFRGCVNCHEVLIREANTEKVMLRYKGCGCVLCSDCTDGQELRSCFKHFGAGLQKLHKMFGFVCWICLEEDISSCVFPRCGHPVCQECWGKLSMRVECGQCRRKETKCNFGKISFSNKPKVEVVWLE</sequence>
<dbReference type="Proteomes" id="UP001301958">
    <property type="component" value="Unassembled WGS sequence"/>
</dbReference>
<evidence type="ECO:0000313" key="3">
    <source>
        <dbReference type="EMBL" id="KAK4220438.1"/>
    </source>
</evidence>
<reference evidence="3" key="1">
    <citation type="journal article" date="2023" name="Mol. Phylogenet. Evol.">
        <title>Genome-scale phylogeny and comparative genomics of the fungal order Sordariales.</title>
        <authorList>
            <person name="Hensen N."/>
            <person name="Bonometti L."/>
            <person name="Westerberg I."/>
            <person name="Brannstrom I.O."/>
            <person name="Guillou S."/>
            <person name="Cros-Aarteil S."/>
            <person name="Calhoun S."/>
            <person name="Haridas S."/>
            <person name="Kuo A."/>
            <person name="Mondo S."/>
            <person name="Pangilinan J."/>
            <person name="Riley R."/>
            <person name="LaButti K."/>
            <person name="Andreopoulos B."/>
            <person name="Lipzen A."/>
            <person name="Chen C."/>
            <person name="Yan M."/>
            <person name="Daum C."/>
            <person name="Ng V."/>
            <person name="Clum A."/>
            <person name="Steindorff A."/>
            <person name="Ohm R.A."/>
            <person name="Martin F."/>
            <person name="Silar P."/>
            <person name="Natvig D.O."/>
            <person name="Lalanne C."/>
            <person name="Gautier V."/>
            <person name="Ament-Velasquez S.L."/>
            <person name="Kruys A."/>
            <person name="Hutchinson M.I."/>
            <person name="Powell A.J."/>
            <person name="Barry K."/>
            <person name="Miller A.N."/>
            <person name="Grigoriev I.V."/>
            <person name="Debuchy R."/>
            <person name="Gladieux P."/>
            <person name="Hiltunen Thoren M."/>
            <person name="Johannesson H."/>
        </authorList>
    </citation>
    <scope>NUCLEOTIDE SEQUENCE</scope>
    <source>
        <strain evidence="3">CBS 990.96</strain>
    </source>
</reference>
<comment type="caution">
    <text evidence="3">The sequence shown here is derived from an EMBL/GenBank/DDBJ whole genome shotgun (WGS) entry which is preliminary data.</text>
</comment>
<dbReference type="InterPro" id="IPR001841">
    <property type="entry name" value="Znf_RING"/>
</dbReference>
<dbReference type="PROSITE" id="PS50089">
    <property type="entry name" value="ZF_RING_2"/>
    <property type="match status" value="1"/>
</dbReference>
<evidence type="ECO:0000256" key="1">
    <source>
        <dbReference type="PROSITE-ProRule" id="PRU00175"/>
    </source>
</evidence>
<dbReference type="EMBL" id="MU865816">
    <property type="protein sequence ID" value="KAK4220438.1"/>
    <property type="molecule type" value="Genomic_DNA"/>
</dbReference>
<keyword evidence="4" id="KW-1185">Reference proteome</keyword>
<feature type="domain" description="RING-type" evidence="2">
    <location>
        <begin position="137"/>
        <end position="175"/>
    </location>
</feature>
<keyword evidence="1" id="KW-0862">Zinc</keyword>
<keyword evidence="1" id="KW-0863">Zinc-finger</keyword>
<dbReference type="GO" id="GO:0008270">
    <property type="term" value="F:zinc ion binding"/>
    <property type="evidence" value="ECO:0007669"/>
    <property type="project" value="UniProtKB-KW"/>
</dbReference>
<accession>A0AAN6YL60</accession>
<evidence type="ECO:0000313" key="4">
    <source>
        <dbReference type="Proteomes" id="UP001301958"/>
    </source>
</evidence>
<reference evidence="3" key="2">
    <citation type="submission" date="2023-05" db="EMBL/GenBank/DDBJ databases">
        <authorList>
            <consortium name="Lawrence Berkeley National Laboratory"/>
            <person name="Steindorff A."/>
            <person name="Hensen N."/>
            <person name="Bonometti L."/>
            <person name="Westerberg I."/>
            <person name="Brannstrom I.O."/>
            <person name="Guillou S."/>
            <person name="Cros-Aarteil S."/>
            <person name="Calhoun S."/>
            <person name="Haridas S."/>
            <person name="Kuo A."/>
            <person name="Mondo S."/>
            <person name="Pangilinan J."/>
            <person name="Riley R."/>
            <person name="Labutti K."/>
            <person name="Andreopoulos B."/>
            <person name="Lipzen A."/>
            <person name="Chen C."/>
            <person name="Yanf M."/>
            <person name="Daum C."/>
            <person name="Ng V."/>
            <person name="Clum A."/>
            <person name="Ohm R."/>
            <person name="Martin F."/>
            <person name="Silar P."/>
            <person name="Natvig D."/>
            <person name="Lalanne C."/>
            <person name="Gautier V."/>
            <person name="Ament-Velasquez S.L."/>
            <person name="Kruys A."/>
            <person name="Hutchinson M.I."/>
            <person name="Powell A.J."/>
            <person name="Barry K."/>
            <person name="Miller A.N."/>
            <person name="Grigoriev I.V."/>
            <person name="Debuchy R."/>
            <person name="Gladieux P."/>
            <person name="Thoren M.H."/>
            <person name="Johannesson H."/>
        </authorList>
    </citation>
    <scope>NUCLEOTIDE SEQUENCE</scope>
    <source>
        <strain evidence="3">CBS 990.96</strain>
    </source>
</reference>
<name>A0AAN6YL60_9PEZI</name>
<organism evidence="3 4">
    <name type="scientific">Podospora fimiseda</name>
    <dbReference type="NCBI Taxonomy" id="252190"/>
    <lineage>
        <taxon>Eukaryota</taxon>
        <taxon>Fungi</taxon>
        <taxon>Dikarya</taxon>
        <taxon>Ascomycota</taxon>
        <taxon>Pezizomycotina</taxon>
        <taxon>Sordariomycetes</taxon>
        <taxon>Sordariomycetidae</taxon>
        <taxon>Sordariales</taxon>
        <taxon>Podosporaceae</taxon>
        <taxon>Podospora</taxon>
    </lineage>
</organism>
<evidence type="ECO:0000259" key="2">
    <source>
        <dbReference type="PROSITE" id="PS50089"/>
    </source>
</evidence>
<proteinExistence type="predicted"/>